<feature type="transmembrane region" description="Helical" evidence="1">
    <location>
        <begin position="72"/>
        <end position="95"/>
    </location>
</feature>
<dbReference type="GeneID" id="19209307"/>
<feature type="transmembrane region" description="Helical" evidence="1">
    <location>
        <begin position="12"/>
        <end position="29"/>
    </location>
</feature>
<evidence type="ECO:0000313" key="2">
    <source>
        <dbReference type="EMBL" id="EIW78535.1"/>
    </source>
</evidence>
<keyword evidence="1" id="KW-0472">Membrane</keyword>
<dbReference type="KEGG" id="cput:CONPUDRAFT_75183"/>
<keyword evidence="3" id="KW-1185">Reference proteome</keyword>
<protein>
    <submittedName>
        <fullName evidence="2">Uncharacterized protein</fullName>
    </submittedName>
</protein>
<accession>A0A5M3MIR5</accession>
<evidence type="ECO:0000256" key="1">
    <source>
        <dbReference type="SAM" id="Phobius"/>
    </source>
</evidence>
<dbReference type="Proteomes" id="UP000053558">
    <property type="component" value="Unassembled WGS sequence"/>
</dbReference>
<feature type="transmembrane region" description="Helical" evidence="1">
    <location>
        <begin position="129"/>
        <end position="149"/>
    </location>
</feature>
<proteinExistence type="predicted"/>
<dbReference type="AlphaFoldDB" id="A0A5M3MIR5"/>
<dbReference type="EMBL" id="JH711582">
    <property type="protein sequence ID" value="EIW78535.1"/>
    <property type="molecule type" value="Genomic_DNA"/>
</dbReference>
<sequence>MYLMCLEIRIMWGRKFSVVTFFYFVNRYIGGGVMMCKILDLVTVFGPFVSVWSNQVIMLIRLCVMYSNSKKILVTTLGLLPAEIAGIMAALFVWLHSVAYTNLPLGPEFYPSVWRMCAFSSIGTLLTAIYAPIFCYELIMFSLALFAVFKRLGSVKREWKATSIGLTVKMLLKYSIVYFVLYFAGCAIATGMYFGLPCTKPQPQPYAGEALYVD</sequence>
<keyword evidence="1" id="KW-1133">Transmembrane helix</keyword>
<name>A0A5M3MIR5_CONPW</name>
<feature type="transmembrane region" description="Helical" evidence="1">
    <location>
        <begin position="170"/>
        <end position="196"/>
    </location>
</feature>
<feature type="transmembrane region" description="Helical" evidence="1">
    <location>
        <begin position="41"/>
        <end position="60"/>
    </location>
</feature>
<dbReference type="OrthoDB" id="3349377at2759"/>
<keyword evidence="1" id="KW-0812">Transmembrane</keyword>
<reference evidence="3" key="1">
    <citation type="journal article" date="2012" name="Science">
        <title>The Paleozoic origin of enzymatic lignin decomposition reconstructed from 31 fungal genomes.</title>
        <authorList>
            <person name="Floudas D."/>
            <person name="Binder M."/>
            <person name="Riley R."/>
            <person name="Barry K."/>
            <person name="Blanchette R.A."/>
            <person name="Henrissat B."/>
            <person name="Martinez A.T."/>
            <person name="Otillar R."/>
            <person name="Spatafora J.W."/>
            <person name="Yadav J.S."/>
            <person name="Aerts A."/>
            <person name="Benoit I."/>
            <person name="Boyd A."/>
            <person name="Carlson A."/>
            <person name="Copeland A."/>
            <person name="Coutinho P.M."/>
            <person name="de Vries R.P."/>
            <person name="Ferreira P."/>
            <person name="Findley K."/>
            <person name="Foster B."/>
            <person name="Gaskell J."/>
            <person name="Glotzer D."/>
            <person name="Gorecki P."/>
            <person name="Heitman J."/>
            <person name="Hesse C."/>
            <person name="Hori C."/>
            <person name="Igarashi K."/>
            <person name="Jurgens J.A."/>
            <person name="Kallen N."/>
            <person name="Kersten P."/>
            <person name="Kohler A."/>
            <person name="Kuees U."/>
            <person name="Kumar T.K.A."/>
            <person name="Kuo A."/>
            <person name="LaButti K."/>
            <person name="Larrondo L.F."/>
            <person name="Lindquist E."/>
            <person name="Ling A."/>
            <person name="Lombard V."/>
            <person name="Lucas S."/>
            <person name="Lundell T."/>
            <person name="Martin R."/>
            <person name="McLaughlin D.J."/>
            <person name="Morgenstern I."/>
            <person name="Morin E."/>
            <person name="Murat C."/>
            <person name="Nagy L.G."/>
            <person name="Nolan M."/>
            <person name="Ohm R.A."/>
            <person name="Patyshakuliyeva A."/>
            <person name="Rokas A."/>
            <person name="Ruiz-Duenas F.J."/>
            <person name="Sabat G."/>
            <person name="Salamov A."/>
            <person name="Samejima M."/>
            <person name="Schmutz J."/>
            <person name="Slot J.C."/>
            <person name="St John F."/>
            <person name="Stenlid J."/>
            <person name="Sun H."/>
            <person name="Sun S."/>
            <person name="Syed K."/>
            <person name="Tsang A."/>
            <person name="Wiebenga A."/>
            <person name="Young D."/>
            <person name="Pisabarro A."/>
            <person name="Eastwood D.C."/>
            <person name="Martin F."/>
            <person name="Cullen D."/>
            <person name="Grigoriev I.V."/>
            <person name="Hibbett D.S."/>
        </authorList>
    </citation>
    <scope>NUCLEOTIDE SEQUENCE [LARGE SCALE GENOMIC DNA]</scope>
    <source>
        <strain evidence="3">RWD-64-598 SS2</strain>
    </source>
</reference>
<organism evidence="2 3">
    <name type="scientific">Coniophora puteana (strain RWD-64-598)</name>
    <name type="common">Brown rot fungus</name>
    <dbReference type="NCBI Taxonomy" id="741705"/>
    <lineage>
        <taxon>Eukaryota</taxon>
        <taxon>Fungi</taxon>
        <taxon>Dikarya</taxon>
        <taxon>Basidiomycota</taxon>
        <taxon>Agaricomycotina</taxon>
        <taxon>Agaricomycetes</taxon>
        <taxon>Agaricomycetidae</taxon>
        <taxon>Boletales</taxon>
        <taxon>Coniophorineae</taxon>
        <taxon>Coniophoraceae</taxon>
        <taxon>Coniophora</taxon>
    </lineage>
</organism>
<gene>
    <name evidence="2" type="ORF">CONPUDRAFT_75183</name>
</gene>
<dbReference type="RefSeq" id="XP_007771174.1">
    <property type="nucleotide sequence ID" value="XM_007772984.1"/>
</dbReference>
<dbReference type="OMA" id="CLEIRIM"/>
<comment type="caution">
    <text evidence="2">The sequence shown here is derived from an EMBL/GenBank/DDBJ whole genome shotgun (WGS) entry which is preliminary data.</text>
</comment>
<evidence type="ECO:0000313" key="3">
    <source>
        <dbReference type="Proteomes" id="UP000053558"/>
    </source>
</evidence>